<dbReference type="EMBL" id="PKLF01000014">
    <property type="protein sequence ID" value="MBE8613737.1"/>
    <property type="molecule type" value="Genomic_DNA"/>
</dbReference>
<dbReference type="PANTHER" id="PTHR35024:SF4">
    <property type="entry name" value="POLYMER-FORMING CYTOSKELETAL PROTEIN"/>
    <property type="match status" value="1"/>
</dbReference>
<comment type="similarity">
    <text evidence="1">Belongs to the bactofilin family.</text>
</comment>
<name>A0A8I0DA31_MORMO</name>
<evidence type="ECO:0000313" key="4">
    <source>
        <dbReference type="Proteomes" id="UP000650477"/>
    </source>
</evidence>
<comment type="caution">
    <text evidence="3">The sequence shown here is derived from an EMBL/GenBank/DDBJ whole genome shotgun (WGS) entry which is preliminary data.</text>
</comment>
<dbReference type="RefSeq" id="WP_004241179.1">
    <property type="nucleotide sequence ID" value="NZ_ABMOGV020000001.1"/>
</dbReference>
<protein>
    <submittedName>
        <fullName evidence="3">Polymer-forming cytoskeletal protein</fullName>
    </submittedName>
</protein>
<feature type="region of interest" description="Disordered" evidence="2">
    <location>
        <begin position="1"/>
        <end position="27"/>
    </location>
</feature>
<organism evidence="3 4">
    <name type="scientific">Morganella morganii</name>
    <name type="common">Proteus morganii</name>
    <dbReference type="NCBI Taxonomy" id="582"/>
    <lineage>
        <taxon>Bacteria</taxon>
        <taxon>Pseudomonadati</taxon>
        <taxon>Pseudomonadota</taxon>
        <taxon>Gammaproteobacteria</taxon>
        <taxon>Enterobacterales</taxon>
        <taxon>Morganellaceae</taxon>
        <taxon>Morganella</taxon>
    </lineage>
</organism>
<proteinExistence type="inferred from homology"/>
<dbReference type="PANTHER" id="PTHR35024">
    <property type="entry name" value="HYPOTHETICAL CYTOSOLIC PROTEIN"/>
    <property type="match status" value="1"/>
</dbReference>
<evidence type="ECO:0000256" key="1">
    <source>
        <dbReference type="ARBA" id="ARBA00044755"/>
    </source>
</evidence>
<dbReference type="Pfam" id="PF04519">
    <property type="entry name" value="Bactofilin"/>
    <property type="match status" value="1"/>
</dbReference>
<evidence type="ECO:0000256" key="2">
    <source>
        <dbReference type="SAM" id="MobiDB-lite"/>
    </source>
</evidence>
<reference evidence="3" key="1">
    <citation type="submission" date="2017-12" db="EMBL/GenBank/DDBJ databases">
        <title>Genome sequencing and analysis.</title>
        <authorList>
            <person name="Huang Y.-T."/>
        </authorList>
    </citation>
    <scope>NUCLEOTIDE SEQUENCE</scope>
    <source>
        <strain evidence="3">VGH116</strain>
    </source>
</reference>
<accession>A0A8I0DA31</accession>
<dbReference type="AlphaFoldDB" id="A0A8I0DA31"/>
<sequence>MALFRQDDKKDKAEPVKAEPVKAEPVKNEPAGKSITIVGTGCEITGDMTPGGNIEIYGKVKGNINAGAFKVSVMEKGVIEGDVTAEHVSINGLMMGTCCAKNTEILQKGELNGVCRAEAFSIITGGRFTGQSEPYKSNKVNPDIVVAGKEKTINQK</sequence>
<gene>
    <name evidence="3" type="ORF">CYG68_15210</name>
</gene>
<evidence type="ECO:0000313" key="3">
    <source>
        <dbReference type="EMBL" id="MBE8613737.1"/>
    </source>
</evidence>
<dbReference type="InterPro" id="IPR007607">
    <property type="entry name" value="BacA/B"/>
</dbReference>
<dbReference type="Proteomes" id="UP000650477">
    <property type="component" value="Unassembled WGS sequence"/>
</dbReference>